<dbReference type="RefSeq" id="WP_119597777.1">
    <property type="nucleotide sequence ID" value="NZ_QXQA01000001.1"/>
</dbReference>
<reference evidence="3 4" key="1">
    <citation type="submission" date="2018-09" db="EMBL/GenBank/DDBJ databases">
        <title>Paenibacillus aracenensis nov. sp. isolated from a cave in southern Spain.</title>
        <authorList>
            <person name="Jurado V."/>
            <person name="Gutierrez-Patricio S."/>
            <person name="Gonzalez-Pimentel J.L."/>
            <person name="Miller A.Z."/>
            <person name="Laiz L."/>
            <person name="Saiz-Jimenez C."/>
        </authorList>
    </citation>
    <scope>NUCLEOTIDE SEQUENCE [LARGE SCALE GENOMIC DNA]</scope>
    <source>
        <strain evidence="3 4">DSM 22867</strain>
    </source>
</reference>
<dbReference type="Gene3D" id="1.10.1330.10">
    <property type="entry name" value="Dockerin domain"/>
    <property type="match status" value="1"/>
</dbReference>
<sequence length="319" mass="33481">MKKFSFMLVALTLFAMIVSSADPAGAADSPNALTNGGFEEEMTGWTLDPSSNASTSWANTTNPHSGSYAFNWWDDAEFTVQVSQTVTGLPDGIYKLAAYSQGGGGESKALIFAESGGSKLSSNFANTGYLNWIETTVSNIAVSSESGSDGEVTIGLELNGSAGQWGSIDDFTLVRVGDLDAEPAQITEIRPVTIDTLVRETPWLPATVTAVYSDGSTASLAVAWSDYEPALLSTAGSFQLTGTVTGTELQAEAMIRVNYRPYDVNGDGKVDIGDAAIVSYYAGAGAGNSGSEAQDSDLNNNGTVDDEDIRLIVDRLLQP</sequence>
<name>A0A3A1VKW7_9BACL</name>
<protein>
    <recommendedName>
        <fullName evidence="2">Dockerin domain-containing protein</fullName>
    </recommendedName>
</protein>
<keyword evidence="4" id="KW-1185">Reference proteome</keyword>
<dbReference type="Proteomes" id="UP000266482">
    <property type="component" value="Unassembled WGS sequence"/>
</dbReference>
<feature type="domain" description="Dockerin" evidence="2">
    <location>
        <begin position="257"/>
        <end position="319"/>
    </location>
</feature>
<evidence type="ECO:0000313" key="4">
    <source>
        <dbReference type="Proteomes" id="UP000266482"/>
    </source>
</evidence>
<dbReference type="InterPro" id="IPR018247">
    <property type="entry name" value="EF_Hand_1_Ca_BS"/>
</dbReference>
<keyword evidence="1" id="KW-0732">Signal</keyword>
<dbReference type="InterPro" id="IPR016134">
    <property type="entry name" value="Dockerin_dom"/>
</dbReference>
<comment type="caution">
    <text evidence="3">The sequence shown here is derived from an EMBL/GenBank/DDBJ whole genome shotgun (WGS) entry which is preliminary data.</text>
</comment>
<dbReference type="InterPro" id="IPR002105">
    <property type="entry name" value="Dockerin_1_rpt"/>
</dbReference>
<feature type="chain" id="PRO_5017361086" description="Dockerin domain-containing protein" evidence="1">
    <location>
        <begin position="27"/>
        <end position="319"/>
    </location>
</feature>
<dbReference type="InterPro" id="IPR011081">
    <property type="entry name" value="Big_4"/>
</dbReference>
<evidence type="ECO:0000256" key="1">
    <source>
        <dbReference type="SAM" id="SignalP"/>
    </source>
</evidence>
<evidence type="ECO:0000313" key="3">
    <source>
        <dbReference type="EMBL" id="RIX60402.1"/>
    </source>
</evidence>
<dbReference type="CDD" id="cd14254">
    <property type="entry name" value="Dockerin_II"/>
    <property type="match status" value="1"/>
</dbReference>
<dbReference type="GO" id="GO:0000272">
    <property type="term" value="P:polysaccharide catabolic process"/>
    <property type="evidence" value="ECO:0007669"/>
    <property type="project" value="InterPro"/>
</dbReference>
<dbReference type="EMBL" id="QXQA01000001">
    <property type="protein sequence ID" value="RIX60402.1"/>
    <property type="molecule type" value="Genomic_DNA"/>
</dbReference>
<feature type="signal peptide" evidence="1">
    <location>
        <begin position="1"/>
        <end position="26"/>
    </location>
</feature>
<dbReference type="SUPFAM" id="SSF63446">
    <property type="entry name" value="Type I dockerin domain"/>
    <property type="match status" value="1"/>
</dbReference>
<evidence type="ECO:0000259" key="2">
    <source>
        <dbReference type="PROSITE" id="PS51766"/>
    </source>
</evidence>
<dbReference type="Pfam" id="PF00404">
    <property type="entry name" value="Dockerin_1"/>
    <property type="match status" value="1"/>
</dbReference>
<dbReference type="Pfam" id="PF07532">
    <property type="entry name" value="Big_4"/>
    <property type="match status" value="1"/>
</dbReference>
<dbReference type="OrthoDB" id="9762066at2"/>
<proteinExistence type="predicted"/>
<accession>A0A3A1VKW7</accession>
<dbReference type="Gene3D" id="2.60.120.260">
    <property type="entry name" value="Galactose-binding domain-like"/>
    <property type="match status" value="1"/>
</dbReference>
<dbReference type="AlphaFoldDB" id="A0A3A1VKW7"/>
<dbReference type="GO" id="GO:0004553">
    <property type="term" value="F:hydrolase activity, hydrolyzing O-glycosyl compounds"/>
    <property type="evidence" value="ECO:0007669"/>
    <property type="project" value="InterPro"/>
</dbReference>
<gene>
    <name evidence="3" type="ORF">D3P08_02255</name>
</gene>
<dbReference type="PROSITE" id="PS51766">
    <property type="entry name" value="DOCKERIN"/>
    <property type="match status" value="1"/>
</dbReference>
<dbReference type="InterPro" id="IPR036439">
    <property type="entry name" value="Dockerin_dom_sf"/>
</dbReference>
<dbReference type="PROSITE" id="PS00018">
    <property type="entry name" value="EF_HAND_1"/>
    <property type="match status" value="1"/>
</dbReference>
<organism evidence="3 4">
    <name type="scientific">Paenibacillus nanensis</name>
    <dbReference type="NCBI Taxonomy" id="393251"/>
    <lineage>
        <taxon>Bacteria</taxon>
        <taxon>Bacillati</taxon>
        <taxon>Bacillota</taxon>
        <taxon>Bacilli</taxon>
        <taxon>Bacillales</taxon>
        <taxon>Paenibacillaceae</taxon>
        <taxon>Paenibacillus</taxon>
    </lineage>
</organism>